<gene>
    <name evidence="1" type="ORF">H0484_06885</name>
</gene>
<proteinExistence type="predicted"/>
<accession>A0ABS8CBR1</accession>
<dbReference type="Proteomes" id="UP000776983">
    <property type="component" value="Unassembled WGS sequence"/>
</dbReference>
<comment type="caution">
    <text evidence="1">The sequence shown here is derived from an EMBL/GenBank/DDBJ whole genome shotgun (WGS) entry which is preliminary data.</text>
</comment>
<organism evidence="1 2">
    <name type="scientific">Mesopusillimonas faecipullorum</name>
    <dbReference type="NCBI Taxonomy" id="2755040"/>
    <lineage>
        <taxon>Bacteria</taxon>
        <taxon>Pseudomonadati</taxon>
        <taxon>Pseudomonadota</taxon>
        <taxon>Betaproteobacteria</taxon>
        <taxon>Burkholderiales</taxon>
        <taxon>Alcaligenaceae</taxon>
        <taxon>Mesopusillimonas</taxon>
    </lineage>
</organism>
<evidence type="ECO:0000313" key="2">
    <source>
        <dbReference type="Proteomes" id="UP000776983"/>
    </source>
</evidence>
<evidence type="ECO:0000313" key="1">
    <source>
        <dbReference type="EMBL" id="MCB5363471.1"/>
    </source>
</evidence>
<reference evidence="1 2" key="1">
    <citation type="submission" date="2020-07" db="EMBL/GenBank/DDBJ databases">
        <title>Pusillimonas sp. nov., isolated from poultry manure in Taiwan.</title>
        <authorList>
            <person name="Lin S.-Y."/>
            <person name="Tang Y.-S."/>
            <person name="Young C.-C."/>
        </authorList>
    </citation>
    <scope>NUCLEOTIDE SEQUENCE [LARGE SCALE GENOMIC DNA]</scope>
    <source>
        <strain evidence="1 2">CC-YST705</strain>
    </source>
</reference>
<dbReference type="EMBL" id="JACDXW010000003">
    <property type="protein sequence ID" value="MCB5363471.1"/>
    <property type="molecule type" value="Genomic_DNA"/>
</dbReference>
<sequence length="80" mass="8940">MTQPMPRSERNSQNRVARLFTTPLADGGLGYEHLGNWSKRDHNRAIEVDLLRANLAARGYSPAHISAALQKLEVAMDVRV</sequence>
<dbReference type="RefSeq" id="WP_226953818.1">
    <property type="nucleotide sequence ID" value="NZ_JACDXW010000003.1"/>
</dbReference>
<name>A0ABS8CBR1_9BURK</name>
<keyword evidence="2" id="KW-1185">Reference proteome</keyword>
<protein>
    <submittedName>
        <fullName evidence="1">Uncharacterized protein</fullName>
    </submittedName>
</protein>